<dbReference type="STRING" id="246404.A0A507FLJ5"/>
<comment type="function">
    <text evidence="8 9">Component of the 90S pre-ribosome involved in the maturation of rRNAs. Required for early cleavages of the pre-RNAs in the 40S ribosomal subunit maturation pathway.</text>
</comment>
<name>A0A507FLJ5_9FUNG</name>
<dbReference type="GO" id="GO:0030686">
    <property type="term" value="C:90S preribosome"/>
    <property type="evidence" value="ECO:0007669"/>
    <property type="project" value="TreeGrafter"/>
</dbReference>
<dbReference type="GO" id="GO:0005730">
    <property type="term" value="C:nucleolus"/>
    <property type="evidence" value="ECO:0007669"/>
    <property type="project" value="UniProtKB-SubCell"/>
</dbReference>
<comment type="subcellular location">
    <subcellularLocation>
        <location evidence="1 9">Nucleus</location>
        <location evidence="1 9">Nucleolus</location>
    </subcellularLocation>
</comment>
<feature type="region of interest" description="Disordered" evidence="10">
    <location>
        <begin position="376"/>
        <end position="396"/>
    </location>
</feature>
<feature type="region of interest" description="Disordered" evidence="10">
    <location>
        <begin position="1"/>
        <end position="250"/>
    </location>
</feature>
<comment type="subunit">
    <text evidence="9">Associates with 90S and pre-40S pre-ribosomal particles.</text>
</comment>
<evidence type="ECO:0000256" key="4">
    <source>
        <dbReference type="ARBA" id="ARBA00022552"/>
    </source>
</evidence>
<keyword evidence="4 9" id="KW-0698">rRNA processing</keyword>
<dbReference type="Pfam" id="PF06102">
    <property type="entry name" value="RRP36"/>
    <property type="match status" value="1"/>
</dbReference>
<proteinExistence type="inferred from homology"/>
<feature type="compositionally biased region" description="Acidic residues" evidence="10">
    <location>
        <begin position="140"/>
        <end position="153"/>
    </location>
</feature>
<evidence type="ECO:0000256" key="7">
    <source>
        <dbReference type="ARBA" id="ARBA00023274"/>
    </source>
</evidence>
<keyword evidence="3 9" id="KW-0690">Ribosome biogenesis</keyword>
<feature type="compositionally biased region" description="Acidic residues" evidence="10">
    <location>
        <begin position="83"/>
        <end position="132"/>
    </location>
</feature>
<evidence type="ECO:0000256" key="9">
    <source>
        <dbReference type="RuleBase" id="RU368027"/>
    </source>
</evidence>
<dbReference type="PANTHER" id="PTHR21738:SF0">
    <property type="entry name" value="RIBOSOMAL RNA PROCESSING PROTEIN 36 HOMOLOG"/>
    <property type="match status" value="1"/>
</dbReference>
<organism evidence="11 12">
    <name type="scientific">Chytriomyces confervae</name>
    <dbReference type="NCBI Taxonomy" id="246404"/>
    <lineage>
        <taxon>Eukaryota</taxon>
        <taxon>Fungi</taxon>
        <taxon>Fungi incertae sedis</taxon>
        <taxon>Chytridiomycota</taxon>
        <taxon>Chytridiomycota incertae sedis</taxon>
        <taxon>Chytridiomycetes</taxon>
        <taxon>Chytridiales</taxon>
        <taxon>Chytriomycetaceae</taxon>
        <taxon>Chytriomyces</taxon>
    </lineage>
</organism>
<evidence type="ECO:0000256" key="5">
    <source>
        <dbReference type="ARBA" id="ARBA00023054"/>
    </source>
</evidence>
<keyword evidence="7 9" id="KW-0687">Ribonucleoprotein</keyword>
<dbReference type="EMBL" id="QEAP01000028">
    <property type="protein sequence ID" value="TPX77133.1"/>
    <property type="molecule type" value="Genomic_DNA"/>
</dbReference>
<dbReference type="OrthoDB" id="448446at2759"/>
<evidence type="ECO:0000256" key="6">
    <source>
        <dbReference type="ARBA" id="ARBA00023242"/>
    </source>
</evidence>
<sequence>MKRKQQQQKEEPKRKKVAKPWGVLMVESETESEEETQPQRAKAASEPRPSKNKRASNQKEAVESIEEDDEDRANRRMQMMDFADGDDSEEDFDHEQFDEADQGPFSDEGEFAEDDQEGDDGEPTTYESEDENESSRNQDNEYEDDEDDEDDDKDQQLKQLQSELAEIPFGQLIEVAQTMGSKEFKRVRRGMSVRRSDGEESDTPATRYSKNEREETRKKKAEIAKRGSKHAPAEQTSKKPVSRRRDVVEIQKKEVYRDPRFNKLSGKFNEGLYKRSYGFLDDYEKSEIADMRVAIKKEKDADKRAELEMNLQRKVSKQISKEKEEKRKSIARQWKKAEMAAVKDGKKPFYLKKADQEKLALYDQYKNLKSGSVDKFLEKRRKKNSASEKRFLPRSR</sequence>
<reference evidence="11 12" key="1">
    <citation type="journal article" date="2019" name="Sci. Rep.">
        <title>Comparative genomics of chytrid fungi reveal insights into the obligate biotrophic and pathogenic lifestyle of Synchytrium endobioticum.</title>
        <authorList>
            <person name="van de Vossenberg B.T.L.H."/>
            <person name="Warris S."/>
            <person name="Nguyen H.D.T."/>
            <person name="van Gent-Pelzer M.P.E."/>
            <person name="Joly D.L."/>
            <person name="van de Geest H.C."/>
            <person name="Bonants P.J.M."/>
            <person name="Smith D.S."/>
            <person name="Levesque C.A."/>
            <person name="van der Lee T.A.J."/>
        </authorList>
    </citation>
    <scope>NUCLEOTIDE SEQUENCE [LARGE SCALE GENOMIC DNA]</scope>
    <source>
        <strain evidence="11 12">CBS 675.73</strain>
    </source>
</reference>
<evidence type="ECO:0000256" key="10">
    <source>
        <dbReference type="SAM" id="MobiDB-lite"/>
    </source>
</evidence>
<dbReference type="PANTHER" id="PTHR21738">
    <property type="entry name" value="RIBOSOMAL RNA PROCESSING PROTEIN 36 HOMOLOG"/>
    <property type="match status" value="1"/>
</dbReference>
<feature type="compositionally biased region" description="Basic and acidic residues" evidence="10">
    <location>
        <begin position="209"/>
        <end position="225"/>
    </location>
</feature>
<dbReference type="AlphaFoldDB" id="A0A507FLJ5"/>
<keyword evidence="6 9" id="KW-0539">Nucleus</keyword>
<accession>A0A507FLJ5</accession>
<evidence type="ECO:0000256" key="8">
    <source>
        <dbReference type="ARBA" id="ARBA00025053"/>
    </source>
</evidence>
<protein>
    <recommendedName>
        <fullName evidence="9">rRNA biogenesis protein RRP36</fullName>
    </recommendedName>
</protein>
<evidence type="ECO:0000256" key="2">
    <source>
        <dbReference type="ARBA" id="ARBA00009418"/>
    </source>
</evidence>
<evidence type="ECO:0000256" key="3">
    <source>
        <dbReference type="ARBA" id="ARBA00022517"/>
    </source>
</evidence>
<keyword evidence="5" id="KW-0175">Coiled coil</keyword>
<dbReference type="InterPro" id="IPR009292">
    <property type="entry name" value="RRP36"/>
</dbReference>
<dbReference type="GO" id="GO:0000462">
    <property type="term" value="P:maturation of SSU-rRNA from tricistronic rRNA transcript (SSU-rRNA, 5.8S rRNA, LSU-rRNA)"/>
    <property type="evidence" value="ECO:0007669"/>
    <property type="project" value="TreeGrafter"/>
</dbReference>
<evidence type="ECO:0000313" key="12">
    <source>
        <dbReference type="Proteomes" id="UP000320333"/>
    </source>
</evidence>
<evidence type="ECO:0000313" key="11">
    <source>
        <dbReference type="EMBL" id="TPX77133.1"/>
    </source>
</evidence>
<comment type="similarity">
    <text evidence="2 9">Belongs to the RRP36 family.</text>
</comment>
<gene>
    <name evidence="11" type="ORF">CcCBS67573_g01605</name>
</gene>
<evidence type="ECO:0000256" key="1">
    <source>
        <dbReference type="ARBA" id="ARBA00004604"/>
    </source>
</evidence>
<comment type="caution">
    <text evidence="11">The sequence shown here is derived from an EMBL/GenBank/DDBJ whole genome shotgun (WGS) entry which is preliminary data.</text>
</comment>
<dbReference type="Proteomes" id="UP000320333">
    <property type="component" value="Unassembled WGS sequence"/>
</dbReference>
<feature type="compositionally biased region" description="Basic and acidic residues" evidence="10">
    <location>
        <begin position="385"/>
        <end position="396"/>
    </location>
</feature>
<keyword evidence="12" id="KW-1185">Reference proteome</keyword>